<evidence type="ECO:0000256" key="8">
    <source>
        <dbReference type="ARBA" id="ARBA00044876"/>
    </source>
</evidence>
<comment type="catalytic activity">
    <reaction evidence="11">
        <text>L-alpha-aminoacyl-L-histidine(out) = L-alpha-aminoacyl-L-histidine(in)</text>
        <dbReference type="Rhea" id="RHEA:79375"/>
        <dbReference type="ChEBI" id="CHEBI:229967"/>
    </reaction>
</comment>
<evidence type="ECO:0000256" key="3">
    <source>
        <dbReference type="ARBA" id="ARBA00022448"/>
    </source>
</evidence>
<evidence type="ECO:0000259" key="26">
    <source>
        <dbReference type="PROSITE" id="PS50850"/>
    </source>
</evidence>
<evidence type="ECO:0000256" key="16">
    <source>
        <dbReference type="ARBA" id="ARBA00044900"/>
    </source>
</evidence>
<evidence type="ECO:0000256" key="14">
    <source>
        <dbReference type="ARBA" id="ARBA00044898"/>
    </source>
</evidence>
<feature type="transmembrane region" description="Helical" evidence="25">
    <location>
        <begin position="47"/>
        <end position="65"/>
    </location>
</feature>
<feature type="transmembrane region" description="Helical" evidence="25">
    <location>
        <begin position="281"/>
        <end position="300"/>
    </location>
</feature>
<feature type="transmembrane region" description="Helical" evidence="25">
    <location>
        <begin position="306"/>
        <end position="325"/>
    </location>
</feature>
<organism evidence="27 28">
    <name type="scientific">Candidatus Odyssella acanthamoebae</name>
    <dbReference type="NCBI Taxonomy" id="91604"/>
    <lineage>
        <taxon>Bacteria</taxon>
        <taxon>Pseudomonadati</taxon>
        <taxon>Pseudomonadota</taxon>
        <taxon>Alphaproteobacteria</taxon>
        <taxon>Holosporales</taxon>
        <taxon>Candidatus Paracaedibacteraceae</taxon>
        <taxon>Candidatus Odyssella</taxon>
    </lineage>
</organism>
<feature type="transmembrane region" description="Helical" evidence="25">
    <location>
        <begin position="250"/>
        <end position="272"/>
    </location>
</feature>
<comment type="catalytic activity">
    <reaction evidence="12">
        <text>L-lysyl-L-alpha-amino acid(out) = L-lysyl-L-alpha-amino acid(in)</text>
        <dbReference type="Rhea" id="RHEA:79387"/>
        <dbReference type="ChEBI" id="CHEBI:229965"/>
    </reaction>
</comment>
<sequence>MSSLFKRGLIIWFAAVFYYLYQYLLRVSPGVMLDDLMLTFSLDAKSVGYLVATTTFFYAIAQMPVGIISDLFGARKMILYSLAACILGVAVVSMTHHLSLAFVGRALIGIGSAAGFICVSKITSEWFPVSQKPIWFALTVCMGTIGALLGYAPLAQLTEAVGWRQSLVYLTGLGLVIFLINIIFLKDRLMTEGHPLNQGEIMRQIKDVLKSRSAWLYAITALGMYLPISVFADLWGVSFLTMKYGLTKEAAASLLSLAYIGTCGGVIVIAVMSNILESSQWLIGISAAAITLLMAIIVYASDLSSITLSILLVLLGIFVGTEILCFSKACQENDINVAATVTAFLNFVVTLGAAFIQQMVGGLIKWFWDGQITDNGLPLYQIDNYQNAMTLVILVSFLSFILAFFLPSQNAAVKIQDKAI</sequence>
<evidence type="ECO:0000256" key="1">
    <source>
        <dbReference type="ARBA" id="ARBA00004155"/>
    </source>
</evidence>
<name>A0A077AZM3_9PROT</name>
<evidence type="ECO:0000256" key="11">
    <source>
        <dbReference type="ARBA" id="ARBA00044884"/>
    </source>
</evidence>
<evidence type="ECO:0000256" key="9">
    <source>
        <dbReference type="ARBA" id="ARBA00044878"/>
    </source>
</evidence>
<dbReference type="InterPro" id="IPR020846">
    <property type="entry name" value="MFS_dom"/>
</dbReference>
<evidence type="ECO:0000256" key="4">
    <source>
        <dbReference type="ARBA" id="ARBA00022692"/>
    </source>
</evidence>
<evidence type="ECO:0000256" key="22">
    <source>
        <dbReference type="ARBA" id="ARBA00045018"/>
    </source>
</evidence>
<evidence type="ECO:0000256" key="2">
    <source>
        <dbReference type="ARBA" id="ARBA00008335"/>
    </source>
</evidence>
<dbReference type="AlphaFoldDB" id="A0A077AZM3"/>
<dbReference type="Proteomes" id="UP000028926">
    <property type="component" value="Chromosome"/>
</dbReference>
<evidence type="ECO:0000256" key="6">
    <source>
        <dbReference type="ARBA" id="ARBA00023136"/>
    </source>
</evidence>
<evidence type="ECO:0000256" key="10">
    <source>
        <dbReference type="ARBA" id="ARBA00044881"/>
    </source>
</evidence>
<comment type="catalytic activity">
    <reaction evidence="13">
        <text>L-alpha-aminoacyl-L-lysine(out) = L-alpha-aminoacyl-L-lysine(in)</text>
        <dbReference type="Rhea" id="RHEA:79383"/>
        <dbReference type="ChEBI" id="CHEBI:229966"/>
    </reaction>
</comment>
<evidence type="ECO:0000256" key="20">
    <source>
        <dbReference type="ARBA" id="ARBA00044924"/>
    </source>
</evidence>
<dbReference type="SUPFAM" id="SSF103473">
    <property type="entry name" value="MFS general substrate transporter"/>
    <property type="match status" value="1"/>
</dbReference>
<comment type="catalytic activity">
    <reaction evidence="17">
        <text>L-arginyl-glycine(out) = L-arginyl-glycine(in)</text>
        <dbReference type="Rhea" id="RHEA:79391"/>
        <dbReference type="ChEBI" id="CHEBI:229955"/>
    </reaction>
</comment>
<dbReference type="PANTHER" id="PTHR23512">
    <property type="entry name" value="MAJOR FACILITATOR SUPERFAMILY DOMAIN-CONTAINING PROTEIN 1"/>
    <property type="match status" value="1"/>
</dbReference>
<evidence type="ECO:0000256" key="23">
    <source>
        <dbReference type="ARBA" id="ARBA00045709"/>
    </source>
</evidence>
<evidence type="ECO:0000256" key="21">
    <source>
        <dbReference type="ARBA" id="ARBA00044985"/>
    </source>
</evidence>
<keyword evidence="3" id="KW-0813">Transport</keyword>
<dbReference type="KEGG" id="paca:ID47_11160"/>
<keyword evidence="28" id="KW-1185">Reference proteome</keyword>
<comment type="subunit">
    <text evidence="24">Homodimer. Interacts with lysosomal protein GLMP (via lumenal domain); the interaction starts while both proteins are still in the endoplasmic reticulum and is required for stabilization of MFSD1 in lysosomes but has no direct effect on its targeting to lysosomes or transporter activity.</text>
</comment>
<dbReference type="InterPro" id="IPR011701">
    <property type="entry name" value="MFS"/>
</dbReference>
<evidence type="ECO:0000313" key="28">
    <source>
        <dbReference type="Proteomes" id="UP000028926"/>
    </source>
</evidence>
<evidence type="ECO:0000256" key="19">
    <source>
        <dbReference type="ARBA" id="ARBA00044919"/>
    </source>
</evidence>
<comment type="catalytic activity">
    <reaction evidence="20">
        <text>L-lysyl-glycine(out) = L-lysyl-glycine(in)</text>
        <dbReference type="Rhea" id="RHEA:79407"/>
        <dbReference type="ChEBI" id="CHEBI:191202"/>
    </reaction>
</comment>
<dbReference type="PANTHER" id="PTHR23512:SF3">
    <property type="entry name" value="MAJOR FACILITATOR SUPERFAMILY DOMAIN-CONTAINING PROTEIN 1"/>
    <property type="match status" value="1"/>
</dbReference>
<dbReference type="InterPro" id="IPR052187">
    <property type="entry name" value="MFSD1"/>
</dbReference>
<dbReference type="InterPro" id="IPR036259">
    <property type="entry name" value="MFS_trans_sf"/>
</dbReference>
<feature type="transmembrane region" description="Helical" evidence="25">
    <location>
        <begin position="134"/>
        <end position="154"/>
    </location>
</feature>
<evidence type="ECO:0000256" key="25">
    <source>
        <dbReference type="SAM" id="Phobius"/>
    </source>
</evidence>
<feature type="transmembrane region" description="Helical" evidence="25">
    <location>
        <begin position="166"/>
        <end position="185"/>
    </location>
</feature>
<dbReference type="Pfam" id="PF07690">
    <property type="entry name" value="MFS_1"/>
    <property type="match status" value="1"/>
</dbReference>
<feature type="domain" description="Major facilitator superfamily (MFS) profile" evidence="26">
    <location>
        <begin position="10"/>
        <end position="411"/>
    </location>
</feature>
<dbReference type="RefSeq" id="WP_038466360.1">
    <property type="nucleotide sequence ID" value="NZ_CP008941.1"/>
</dbReference>
<evidence type="ECO:0000256" key="13">
    <source>
        <dbReference type="ARBA" id="ARBA00044893"/>
    </source>
</evidence>
<dbReference type="STRING" id="91604.ID47_11160"/>
<feature type="transmembrane region" description="Helical" evidence="25">
    <location>
        <begin position="337"/>
        <end position="368"/>
    </location>
</feature>
<comment type="catalytic activity">
    <reaction evidence="10">
        <text>L-alpha-aminoacyl-L-arginine(out) = L-alpha-aminoacyl-L-arginine(in)</text>
        <dbReference type="Rhea" id="RHEA:79367"/>
        <dbReference type="ChEBI" id="CHEBI:229968"/>
    </reaction>
</comment>
<reference evidence="27 28" key="1">
    <citation type="submission" date="2014-07" db="EMBL/GenBank/DDBJ databases">
        <title>Comparative genomic insights into amoeba endosymbionts belonging to the families of Holosporaceae and Candidatus Midichloriaceae within Rickettsiales.</title>
        <authorList>
            <person name="Wang Z."/>
            <person name="Wu M."/>
        </authorList>
    </citation>
    <scope>NUCLEOTIDE SEQUENCE [LARGE SCALE GENOMIC DNA]</scope>
    <source>
        <strain evidence="27">PRA3</strain>
    </source>
</reference>
<gene>
    <name evidence="27" type="ORF">ID47_11160</name>
</gene>
<evidence type="ECO:0000256" key="7">
    <source>
        <dbReference type="ARBA" id="ARBA00023228"/>
    </source>
</evidence>
<dbReference type="EMBL" id="CP008941">
    <property type="protein sequence ID" value="AIK97168.1"/>
    <property type="molecule type" value="Genomic_DNA"/>
</dbReference>
<comment type="function">
    <text evidence="23">Lysosomal dipeptide uniporter that selectively exports lysine, arginine or histidine-containing dipeptides with a net positive charge from the lysosome lumen into the cytosol. Could play a role in a specific type of protein O-glycosylation indirectly regulating macrophages migration and tissue invasion. Also essential for liver homeostasis.</text>
</comment>
<comment type="catalytic activity">
    <reaction evidence="8">
        <text>L-lysyl-L-alanine(out) = L-lysyl-L-alanine(in)</text>
        <dbReference type="Rhea" id="RHEA:79399"/>
        <dbReference type="ChEBI" id="CHEBI:229954"/>
    </reaction>
</comment>
<evidence type="ECO:0000256" key="17">
    <source>
        <dbReference type="ARBA" id="ARBA00044903"/>
    </source>
</evidence>
<comment type="subcellular location">
    <subcellularLocation>
        <location evidence="1">Lysosome membrane</location>
        <topology evidence="1">Multi-pass membrane protein</topology>
    </subcellularLocation>
</comment>
<evidence type="ECO:0000256" key="12">
    <source>
        <dbReference type="ARBA" id="ARBA00044891"/>
    </source>
</evidence>
<dbReference type="GO" id="GO:0022857">
    <property type="term" value="F:transmembrane transporter activity"/>
    <property type="evidence" value="ECO:0007669"/>
    <property type="project" value="InterPro"/>
</dbReference>
<evidence type="ECO:0000313" key="27">
    <source>
        <dbReference type="EMBL" id="AIK97168.1"/>
    </source>
</evidence>
<keyword evidence="4 25" id="KW-0812">Transmembrane</keyword>
<dbReference type="Gene3D" id="1.20.1250.20">
    <property type="entry name" value="MFS general substrate transporter like domains"/>
    <property type="match status" value="2"/>
</dbReference>
<accession>A0A077AZM3</accession>
<keyword evidence="6 25" id="KW-0472">Membrane</keyword>
<dbReference type="GO" id="GO:0005765">
    <property type="term" value="C:lysosomal membrane"/>
    <property type="evidence" value="ECO:0007669"/>
    <property type="project" value="UniProtKB-SubCell"/>
</dbReference>
<protein>
    <recommendedName>
        <fullName evidence="21">Lysosomal dipeptide transporter MFSD1</fullName>
    </recommendedName>
    <alternativeName>
        <fullName evidence="22">Major facilitator superfamily domain-containing protein 1</fullName>
    </alternativeName>
</protein>
<evidence type="ECO:0000256" key="24">
    <source>
        <dbReference type="ARBA" id="ARBA00046376"/>
    </source>
</evidence>
<proteinExistence type="inferred from homology"/>
<feature type="transmembrane region" description="Helical" evidence="25">
    <location>
        <begin position="388"/>
        <end position="406"/>
    </location>
</feature>
<comment type="catalytic activity">
    <reaction evidence="18">
        <text>L-histidyl-L-alpha-amino acid(out) = L-histidyl-L-alpha-amino acid(in)</text>
        <dbReference type="Rhea" id="RHEA:79379"/>
        <dbReference type="ChEBI" id="CHEBI:229964"/>
    </reaction>
</comment>
<evidence type="ECO:0000256" key="15">
    <source>
        <dbReference type="ARBA" id="ARBA00044899"/>
    </source>
</evidence>
<comment type="catalytic activity">
    <reaction evidence="16">
        <text>L-lysyl-L-lysine(out) = L-lysyl-L-lysine(in)</text>
        <dbReference type="Rhea" id="RHEA:79403"/>
        <dbReference type="ChEBI" id="CHEBI:229956"/>
    </reaction>
</comment>
<evidence type="ECO:0000256" key="18">
    <source>
        <dbReference type="ARBA" id="ARBA00044912"/>
    </source>
</evidence>
<dbReference type="HOGENOM" id="CLU_001265_62_2_5"/>
<dbReference type="eggNOG" id="COG2271">
    <property type="taxonomic scope" value="Bacteria"/>
</dbReference>
<comment type="catalytic activity">
    <reaction evidence="15">
        <text>L-arginyl-L-alpha-amino acid(out) = L-arginyl-L-alpha-amino acid(in)</text>
        <dbReference type="Rhea" id="RHEA:79371"/>
        <dbReference type="ChEBI" id="CHEBI:84315"/>
    </reaction>
</comment>
<keyword evidence="5 25" id="KW-1133">Transmembrane helix</keyword>
<comment type="catalytic activity">
    <reaction evidence="9">
        <text>L-histidyl-glycine(out) = L-histidyl-glycine(in)</text>
        <dbReference type="Rhea" id="RHEA:79395"/>
        <dbReference type="ChEBI" id="CHEBI:229957"/>
    </reaction>
</comment>
<dbReference type="PROSITE" id="PS50850">
    <property type="entry name" value="MFS"/>
    <property type="match status" value="1"/>
</dbReference>
<dbReference type="OrthoDB" id="9794076at2"/>
<feature type="transmembrane region" description="Helical" evidence="25">
    <location>
        <begin position="214"/>
        <end position="238"/>
    </location>
</feature>
<feature type="transmembrane region" description="Helical" evidence="25">
    <location>
        <begin position="77"/>
        <end position="96"/>
    </location>
</feature>
<evidence type="ECO:0000256" key="5">
    <source>
        <dbReference type="ARBA" id="ARBA00022989"/>
    </source>
</evidence>
<comment type="similarity">
    <text evidence="2">Belongs to the major facilitator superfamily.</text>
</comment>
<feature type="transmembrane region" description="Helical" evidence="25">
    <location>
        <begin position="9"/>
        <end position="27"/>
    </location>
</feature>
<comment type="catalytic activity">
    <reaction evidence="19">
        <text>L-alanyl-L-lysine(out) = L-alanyl-L-lysine(in)</text>
        <dbReference type="Rhea" id="RHEA:79415"/>
        <dbReference type="ChEBI" id="CHEBI:192470"/>
    </reaction>
</comment>
<feature type="transmembrane region" description="Helical" evidence="25">
    <location>
        <begin position="102"/>
        <end position="122"/>
    </location>
</feature>
<keyword evidence="7" id="KW-0458">Lysosome</keyword>
<comment type="catalytic activity">
    <reaction evidence="14">
        <text>L-aspartyl-L-lysine(out) = L-aspartyl-L-lysine(in)</text>
        <dbReference type="Rhea" id="RHEA:79411"/>
        <dbReference type="ChEBI" id="CHEBI:229953"/>
    </reaction>
</comment>